<dbReference type="EMBL" id="CP020809">
    <property type="protein sequence ID" value="ART68113.1"/>
    <property type="molecule type" value="Genomic_DNA"/>
</dbReference>
<organism evidence="2 3">
    <name type="scientific">Mycobacterium dioxanotrophicus</name>
    <dbReference type="NCBI Taxonomy" id="482462"/>
    <lineage>
        <taxon>Bacteria</taxon>
        <taxon>Bacillati</taxon>
        <taxon>Actinomycetota</taxon>
        <taxon>Actinomycetes</taxon>
        <taxon>Mycobacteriales</taxon>
        <taxon>Mycobacteriaceae</taxon>
        <taxon>Mycobacterium</taxon>
    </lineage>
</organism>
<evidence type="ECO:0000313" key="2">
    <source>
        <dbReference type="EMBL" id="ART68113.1"/>
    </source>
</evidence>
<dbReference type="KEGG" id="mdx:BTO20_05470"/>
<name>A0A1Y0BYX1_9MYCO</name>
<evidence type="ECO:0008006" key="4">
    <source>
        <dbReference type="Google" id="ProtNLM"/>
    </source>
</evidence>
<evidence type="ECO:0000256" key="1">
    <source>
        <dbReference type="SAM" id="Phobius"/>
    </source>
</evidence>
<evidence type="ECO:0000313" key="3">
    <source>
        <dbReference type="Proteomes" id="UP000195331"/>
    </source>
</evidence>
<dbReference type="OrthoDB" id="4560418at2"/>
<dbReference type="AlphaFoldDB" id="A0A1Y0BYX1"/>
<keyword evidence="1" id="KW-1133">Transmembrane helix</keyword>
<feature type="transmembrane region" description="Helical" evidence="1">
    <location>
        <begin position="6"/>
        <end position="25"/>
    </location>
</feature>
<protein>
    <recommendedName>
        <fullName evidence="4">Polyketide cyclase</fullName>
    </recommendedName>
</protein>
<reference evidence="2 3" key="1">
    <citation type="submission" date="2017-04" db="EMBL/GenBank/DDBJ databases">
        <title>Whole Genome Sequence of 1,4-Dioxane Degrading Bacterium Mycobacterium dioxanotrophicus PH-06.</title>
        <authorList>
            <person name="He Y."/>
        </authorList>
    </citation>
    <scope>NUCLEOTIDE SEQUENCE [LARGE SCALE GENOMIC DNA]</scope>
    <source>
        <strain evidence="2 3">PH-06</strain>
    </source>
</reference>
<dbReference type="Proteomes" id="UP000195331">
    <property type="component" value="Chromosome"/>
</dbReference>
<dbReference type="RefSeq" id="WP_087074043.1">
    <property type="nucleotide sequence ID" value="NZ_CP020809.1"/>
</dbReference>
<sequence length="136" mass="14781">MDIVFGFFVFVAVFFVAAAILTVLAKRQIDFHLLGASVDDAFEVLDSSGALRGGWKTSGGDGAINIRPGFFLGGRDGRPVVSINLEPDHAGTHVQVWMSAWVSRFGMIEPFQSIIVMLRRNKIVKALNAVCEPSIT</sequence>
<keyword evidence="1" id="KW-0812">Transmembrane</keyword>
<accession>A0A1Y0BYX1</accession>
<gene>
    <name evidence="2" type="ORF">BTO20_05470</name>
</gene>
<proteinExistence type="predicted"/>
<keyword evidence="1" id="KW-0472">Membrane</keyword>
<keyword evidence="3" id="KW-1185">Reference proteome</keyword>